<reference evidence="2" key="1">
    <citation type="journal article" date="2017" name="Nat. Ecol. Evol.">
        <title>Genome expansion and lineage-specific genetic innovations in the forest pathogenic fungi Armillaria.</title>
        <authorList>
            <person name="Sipos G."/>
            <person name="Prasanna A.N."/>
            <person name="Walter M.C."/>
            <person name="O'Connor E."/>
            <person name="Balint B."/>
            <person name="Krizsan K."/>
            <person name="Kiss B."/>
            <person name="Hess J."/>
            <person name="Varga T."/>
            <person name="Slot J."/>
            <person name="Riley R."/>
            <person name="Boka B."/>
            <person name="Rigling D."/>
            <person name="Barry K."/>
            <person name="Lee J."/>
            <person name="Mihaltcheva S."/>
            <person name="LaButti K."/>
            <person name="Lipzen A."/>
            <person name="Waldron R."/>
            <person name="Moloney N.M."/>
            <person name="Sperisen C."/>
            <person name="Kredics L."/>
            <person name="Vagvoelgyi C."/>
            <person name="Patrignani A."/>
            <person name="Fitzpatrick D."/>
            <person name="Nagy I."/>
            <person name="Doyle S."/>
            <person name="Anderson J.B."/>
            <person name="Grigoriev I.V."/>
            <person name="Gueldener U."/>
            <person name="Muensterkoetter M."/>
            <person name="Nagy L.G."/>
        </authorList>
    </citation>
    <scope>NUCLEOTIDE SEQUENCE [LARGE SCALE GENOMIC DNA]</scope>
    <source>
        <strain evidence="2">Ar21-2</strain>
    </source>
</reference>
<keyword evidence="2" id="KW-1185">Reference proteome</keyword>
<proteinExistence type="predicted"/>
<accession>A0A2H3D171</accession>
<dbReference type="InParanoid" id="A0A2H3D171"/>
<evidence type="ECO:0000313" key="1">
    <source>
        <dbReference type="EMBL" id="PBK84528.1"/>
    </source>
</evidence>
<protein>
    <submittedName>
        <fullName evidence="1">Uncharacterized protein</fullName>
    </submittedName>
</protein>
<evidence type="ECO:0000313" key="2">
    <source>
        <dbReference type="Proteomes" id="UP000217790"/>
    </source>
</evidence>
<dbReference type="EMBL" id="KZ293697">
    <property type="protein sequence ID" value="PBK84528.1"/>
    <property type="molecule type" value="Genomic_DNA"/>
</dbReference>
<gene>
    <name evidence="1" type="ORF">ARMGADRAFT_1088299</name>
</gene>
<dbReference type="AlphaFoldDB" id="A0A2H3D171"/>
<sequence>MDHPSQPITAQTVDLTSMQSALACLHEITDTGDGRQANTFMQAIINNLWISIGSAPNPILSARYPTKLVGQHLLCWIKEFLTHNWVYKACRSHMRCTDIVIYESYSVETTNDVLIKQVVLFLDPNWFGQMMPFMCAKYTRIHDINNYRKMRAFEWAYEAEAGELGPEGVYSAVLMPVLKVTSNGAIVSDWEAHPNSGMVDEWESNDEGEEEGISAADLEAGHDFYSLELGELGYPQE</sequence>
<organism evidence="1 2">
    <name type="scientific">Armillaria gallica</name>
    <name type="common">Bulbous honey fungus</name>
    <name type="synonym">Armillaria bulbosa</name>
    <dbReference type="NCBI Taxonomy" id="47427"/>
    <lineage>
        <taxon>Eukaryota</taxon>
        <taxon>Fungi</taxon>
        <taxon>Dikarya</taxon>
        <taxon>Basidiomycota</taxon>
        <taxon>Agaricomycotina</taxon>
        <taxon>Agaricomycetes</taxon>
        <taxon>Agaricomycetidae</taxon>
        <taxon>Agaricales</taxon>
        <taxon>Marasmiineae</taxon>
        <taxon>Physalacriaceae</taxon>
        <taxon>Armillaria</taxon>
    </lineage>
</organism>
<dbReference type="OrthoDB" id="2911172at2759"/>
<name>A0A2H3D171_ARMGA</name>
<dbReference type="Proteomes" id="UP000217790">
    <property type="component" value="Unassembled WGS sequence"/>
</dbReference>